<gene>
    <name evidence="2" type="ORF">TSOC_015218</name>
</gene>
<evidence type="ECO:0000313" key="3">
    <source>
        <dbReference type="Proteomes" id="UP000236333"/>
    </source>
</evidence>
<proteinExistence type="predicted"/>
<evidence type="ECO:0000313" key="2">
    <source>
        <dbReference type="EMBL" id="PNG99011.1"/>
    </source>
</evidence>
<organism evidence="2 3">
    <name type="scientific">Tetrabaena socialis</name>
    <dbReference type="NCBI Taxonomy" id="47790"/>
    <lineage>
        <taxon>Eukaryota</taxon>
        <taxon>Viridiplantae</taxon>
        <taxon>Chlorophyta</taxon>
        <taxon>core chlorophytes</taxon>
        <taxon>Chlorophyceae</taxon>
        <taxon>CS clade</taxon>
        <taxon>Chlamydomonadales</taxon>
        <taxon>Tetrabaenaceae</taxon>
        <taxon>Tetrabaena</taxon>
    </lineage>
</organism>
<reference evidence="2 3" key="1">
    <citation type="journal article" date="2017" name="Mol. Biol. Evol.">
        <title>The 4-celled Tetrabaena socialis nuclear genome reveals the essential components for genetic control of cell number at the origin of multicellularity in the volvocine lineage.</title>
        <authorList>
            <person name="Featherston J."/>
            <person name="Arakaki Y."/>
            <person name="Hanschen E.R."/>
            <person name="Ferris P.J."/>
            <person name="Michod R.E."/>
            <person name="Olson B.J.S.C."/>
            <person name="Nozaki H."/>
            <person name="Durand P.M."/>
        </authorList>
    </citation>
    <scope>NUCLEOTIDE SEQUENCE [LARGE SCALE GENOMIC DNA]</scope>
    <source>
        <strain evidence="2 3">NIES-571</strain>
    </source>
</reference>
<name>A0A2J7ZFG1_9CHLO</name>
<accession>A0A2J7ZFG1</accession>
<dbReference type="Proteomes" id="UP000236333">
    <property type="component" value="Unassembled WGS sequence"/>
</dbReference>
<comment type="caution">
    <text evidence="2">The sequence shown here is derived from an EMBL/GenBank/DDBJ whole genome shotgun (WGS) entry which is preliminary data.</text>
</comment>
<feature type="region of interest" description="Disordered" evidence="1">
    <location>
        <begin position="1"/>
        <end position="40"/>
    </location>
</feature>
<dbReference type="AlphaFoldDB" id="A0A2J7ZFG1"/>
<keyword evidence="3" id="KW-1185">Reference proteome</keyword>
<protein>
    <submittedName>
        <fullName evidence="2">Uncharacterized protein</fullName>
    </submittedName>
</protein>
<dbReference type="OrthoDB" id="533300at2759"/>
<feature type="compositionally biased region" description="Basic and acidic residues" evidence="1">
    <location>
        <begin position="1"/>
        <end position="17"/>
    </location>
</feature>
<evidence type="ECO:0000256" key="1">
    <source>
        <dbReference type="SAM" id="MobiDB-lite"/>
    </source>
</evidence>
<dbReference type="EMBL" id="PGGS01004517">
    <property type="protein sequence ID" value="PNG99011.1"/>
    <property type="molecule type" value="Genomic_DNA"/>
</dbReference>
<sequence>MVFGFGKDKKPAEEPKPAEPAPNVPHVTAPQPAADPYASDPVLAAMPRPCSLFEFGPTVAVGSEYMRGVCSGDNPDAIQACTWTIEELAGKPKEKKHVYRVEF</sequence>